<gene>
    <name evidence="1" type="ORF">AVEN_199460_1</name>
</gene>
<dbReference type="AlphaFoldDB" id="A0A4Y2LDP9"/>
<protein>
    <submittedName>
        <fullName evidence="1">Uncharacterized protein</fullName>
    </submittedName>
</protein>
<dbReference type="OrthoDB" id="1728974at2759"/>
<sequence>MHGLSHAVMRLSVHLLNQKLVTFKDCHEKALDAARSRQTLLESWFQLNQRDPDAQTLLYSDIPCNYVCDRNNWLVGWLIAVKWRKSQLDHTPPNIWCEGKLC</sequence>
<proteinExistence type="predicted"/>
<evidence type="ECO:0000313" key="2">
    <source>
        <dbReference type="Proteomes" id="UP000499080"/>
    </source>
</evidence>
<evidence type="ECO:0000313" key="1">
    <source>
        <dbReference type="EMBL" id="GBN12290.1"/>
    </source>
</evidence>
<name>A0A4Y2LDP9_ARAVE</name>
<comment type="caution">
    <text evidence="1">The sequence shown here is derived from an EMBL/GenBank/DDBJ whole genome shotgun (WGS) entry which is preliminary data.</text>
</comment>
<organism evidence="1 2">
    <name type="scientific">Araneus ventricosus</name>
    <name type="common">Orbweaver spider</name>
    <name type="synonym">Epeira ventricosa</name>
    <dbReference type="NCBI Taxonomy" id="182803"/>
    <lineage>
        <taxon>Eukaryota</taxon>
        <taxon>Metazoa</taxon>
        <taxon>Ecdysozoa</taxon>
        <taxon>Arthropoda</taxon>
        <taxon>Chelicerata</taxon>
        <taxon>Arachnida</taxon>
        <taxon>Araneae</taxon>
        <taxon>Araneomorphae</taxon>
        <taxon>Entelegynae</taxon>
        <taxon>Araneoidea</taxon>
        <taxon>Araneidae</taxon>
        <taxon>Araneus</taxon>
    </lineage>
</organism>
<keyword evidence="2" id="KW-1185">Reference proteome</keyword>
<dbReference type="Proteomes" id="UP000499080">
    <property type="component" value="Unassembled WGS sequence"/>
</dbReference>
<reference evidence="1 2" key="1">
    <citation type="journal article" date="2019" name="Sci. Rep.">
        <title>Orb-weaving spider Araneus ventricosus genome elucidates the spidroin gene catalogue.</title>
        <authorList>
            <person name="Kono N."/>
            <person name="Nakamura H."/>
            <person name="Ohtoshi R."/>
            <person name="Moran D.A.P."/>
            <person name="Shinohara A."/>
            <person name="Yoshida Y."/>
            <person name="Fujiwara M."/>
            <person name="Mori M."/>
            <person name="Tomita M."/>
            <person name="Arakawa K."/>
        </authorList>
    </citation>
    <scope>NUCLEOTIDE SEQUENCE [LARGE SCALE GENOMIC DNA]</scope>
</reference>
<accession>A0A4Y2LDP9</accession>
<dbReference type="EMBL" id="BGPR01005665">
    <property type="protein sequence ID" value="GBN12290.1"/>
    <property type="molecule type" value="Genomic_DNA"/>
</dbReference>